<dbReference type="GO" id="GO:0016740">
    <property type="term" value="F:transferase activity"/>
    <property type="evidence" value="ECO:0007669"/>
    <property type="project" value="UniProtKB-KW"/>
</dbReference>
<dbReference type="SUPFAM" id="SSF110857">
    <property type="entry name" value="Gamma-glutamyl cyclotransferase-like"/>
    <property type="match status" value="1"/>
</dbReference>
<protein>
    <submittedName>
        <fullName evidence="2">Uncharacterized conserved protein YtfP, gamma-glutamylcyclotransferase (GGCT)/AIG2-like family</fullName>
    </submittedName>
</protein>
<dbReference type="InterPro" id="IPR009288">
    <property type="entry name" value="AIG2-like_dom"/>
</dbReference>
<organism evidence="2 3">
    <name type="scientific">Bradyrhizobium lablabi</name>
    <dbReference type="NCBI Taxonomy" id="722472"/>
    <lineage>
        <taxon>Bacteria</taxon>
        <taxon>Pseudomonadati</taxon>
        <taxon>Pseudomonadota</taxon>
        <taxon>Alphaproteobacteria</taxon>
        <taxon>Hyphomicrobiales</taxon>
        <taxon>Nitrobacteraceae</taxon>
        <taxon>Bradyrhizobium</taxon>
    </lineage>
</organism>
<dbReference type="CDD" id="cd06661">
    <property type="entry name" value="GGCT_like"/>
    <property type="match status" value="1"/>
</dbReference>
<reference evidence="2 3" key="1">
    <citation type="submission" date="2016-11" db="EMBL/GenBank/DDBJ databases">
        <authorList>
            <person name="Jaros S."/>
            <person name="Januszkiewicz K."/>
            <person name="Wedrychowicz H."/>
        </authorList>
    </citation>
    <scope>NUCLEOTIDE SEQUENCE [LARGE SCALE GENOMIC DNA]</scope>
    <source>
        <strain evidence="2 3">GAS499</strain>
    </source>
</reference>
<evidence type="ECO:0000259" key="1">
    <source>
        <dbReference type="Pfam" id="PF06094"/>
    </source>
</evidence>
<dbReference type="InterPro" id="IPR036568">
    <property type="entry name" value="GGCT-like_sf"/>
</dbReference>
<dbReference type="Gene3D" id="3.10.490.10">
    <property type="entry name" value="Gamma-glutamyl cyclotransferase-like"/>
    <property type="match status" value="1"/>
</dbReference>
<sequence length="132" mass="15046">MTSNHLFVYGTLMRGFDHPMAQLLSANADFLGEMRCQGRLYLIKHYPGLVLSDDPADIVFGEVFRLRERDALLRELDMYEACGEGFAEPTEYIRQMLPVTSDDGAVGEAWTYIYNWPVTGLPRIASGRFMEE</sequence>
<gene>
    <name evidence="2" type="ORF">SAMN05444159_2584</name>
</gene>
<evidence type="ECO:0000313" key="3">
    <source>
        <dbReference type="Proteomes" id="UP000189935"/>
    </source>
</evidence>
<accession>A0A1M6Q8B5</accession>
<dbReference type="RefSeq" id="WP_079538468.1">
    <property type="nucleotide sequence ID" value="NZ_LT670844.1"/>
</dbReference>
<keyword evidence="2" id="KW-0808">Transferase</keyword>
<dbReference type="Proteomes" id="UP000189935">
    <property type="component" value="Chromosome I"/>
</dbReference>
<evidence type="ECO:0000313" key="2">
    <source>
        <dbReference type="EMBL" id="SHK16396.1"/>
    </source>
</evidence>
<dbReference type="OrthoDB" id="482277at2"/>
<dbReference type="AlphaFoldDB" id="A0A1M6Q8B5"/>
<proteinExistence type="predicted"/>
<name>A0A1M6Q8B5_9BRAD</name>
<dbReference type="InterPro" id="IPR013024">
    <property type="entry name" value="GGCT-like"/>
</dbReference>
<feature type="domain" description="Gamma-glutamylcyclotransferase AIG2-like" evidence="1">
    <location>
        <begin position="6"/>
        <end position="129"/>
    </location>
</feature>
<dbReference type="EMBL" id="LT670844">
    <property type="protein sequence ID" value="SHK16396.1"/>
    <property type="molecule type" value="Genomic_DNA"/>
</dbReference>
<dbReference type="Pfam" id="PF06094">
    <property type="entry name" value="GGACT"/>
    <property type="match status" value="1"/>
</dbReference>